<dbReference type="Proteomes" id="UP001139054">
    <property type="component" value="Unassembled WGS sequence"/>
</dbReference>
<dbReference type="SUPFAM" id="SSF46689">
    <property type="entry name" value="Homeodomain-like"/>
    <property type="match status" value="1"/>
</dbReference>
<comment type="caution">
    <text evidence="5">The sequence shown here is derived from an EMBL/GenBank/DDBJ whole genome shotgun (WGS) entry which is preliminary data.</text>
</comment>
<dbReference type="Pfam" id="PF14525">
    <property type="entry name" value="AraC_binding_2"/>
    <property type="match status" value="1"/>
</dbReference>
<dbReference type="PANTHER" id="PTHR46796">
    <property type="entry name" value="HTH-TYPE TRANSCRIPTIONAL ACTIVATOR RHAS-RELATED"/>
    <property type="match status" value="1"/>
</dbReference>
<dbReference type="InterPro" id="IPR018062">
    <property type="entry name" value="HTH_AraC-typ_CS"/>
</dbReference>
<evidence type="ECO:0000313" key="6">
    <source>
        <dbReference type="EMBL" id="MCG2669580.1"/>
    </source>
</evidence>
<dbReference type="SMART" id="SM00342">
    <property type="entry name" value="HTH_ARAC"/>
    <property type="match status" value="1"/>
</dbReference>
<dbReference type="InterPro" id="IPR050204">
    <property type="entry name" value="AraC_XylS_family_regulators"/>
</dbReference>
<evidence type="ECO:0000313" key="5">
    <source>
        <dbReference type="EMBL" id="MCG2627992.1"/>
    </source>
</evidence>
<dbReference type="Pfam" id="PF12833">
    <property type="entry name" value="HTH_18"/>
    <property type="match status" value="1"/>
</dbReference>
<dbReference type="InterPro" id="IPR035418">
    <property type="entry name" value="AraC-bd_2"/>
</dbReference>
<dbReference type="Gene3D" id="1.10.10.60">
    <property type="entry name" value="Homeodomain-like"/>
    <property type="match status" value="1"/>
</dbReference>
<dbReference type="InterPro" id="IPR009057">
    <property type="entry name" value="Homeodomain-like_sf"/>
</dbReference>
<evidence type="ECO:0000256" key="1">
    <source>
        <dbReference type="ARBA" id="ARBA00023015"/>
    </source>
</evidence>
<reference evidence="5" key="1">
    <citation type="submission" date="2022-01" db="EMBL/GenBank/DDBJ databases">
        <title>Genome sequnece data of strain Bradyrhizobium sp. nov.</title>
        <authorList>
            <person name="Zhang J."/>
        </authorList>
    </citation>
    <scope>NUCLEOTIDE SEQUENCE</scope>
    <source>
        <strain evidence="6">WYCCWR 12774</strain>
        <strain evidence="5">WYCCWR 13023</strain>
    </source>
</reference>
<protein>
    <submittedName>
        <fullName evidence="5">AraC family transcriptional regulator</fullName>
    </submittedName>
</protein>
<sequence length="326" mass="36477">MPGSKDVTYLDKYEAVHSRDSELARDRLFSVYGADGFDKRSGIFGIRANYARLTAVGLGFCSYDAPVSVNFPEANYVRQFFSIQGRASFTTSRGSSAIGAWTPIVPGNSRLKLEFGEDYRQLVLRIETPALERAMKALAGDASDRRLELAESDPNPSSMSLFRRQVFHLAEELETFADQYSPLAKAELERDLIVRFLLGHEHNFSDLLRREPRSAGRSVVARIEAFIEANWNRPIDLDEIAGVANVGVRTVFREFARAGKGSPAQFAKRVRLQRAAEFLRSPMETTTVTGVAFRCGFHNVGRFAADYLRLHGELPSETLRRAATEI</sequence>
<gene>
    <name evidence="6" type="ORF">L6637_21700</name>
    <name evidence="5" type="ORF">L6654_15260</name>
</gene>
<accession>A0A9X1UH35</accession>
<dbReference type="PANTHER" id="PTHR46796:SF6">
    <property type="entry name" value="ARAC SUBFAMILY"/>
    <property type="match status" value="1"/>
</dbReference>
<keyword evidence="7" id="KW-1185">Reference proteome</keyword>
<dbReference type="PROSITE" id="PS01124">
    <property type="entry name" value="HTH_ARAC_FAMILY_2"/>
    <property type="match status" value="1"/>
</dbReference>
<evidence type="ECO:0000313" key="7">
    <source>
        <dbReference type="Proteomes" id="UP001139012"/>
    </source>
</evidence>
<dbReference type="RefSeq" id="WP_237864625.1">
    <property type="nucleotide sequence ID" value="NZ_JAKLTY010000008.1"/>
</dbReference>
<feature type="domain" description="HTH araC/xylS-type" evidence="4">
    <location>
        <begin position="221"/>
        <end position="321"/>
    </location>
</feature>
<dbReference type="EMBL" id="JAKLTY010000008">
    <property type="protein sequence ID" value="MCG2627992.1"/>
    <property type="molecule type" value="Genomic_DNA"/>
</dbReference>
<keyword evidence="3" id="KW-0804">Transcription</keyword>
<dbReference type="InterPro" id="IPR018060">
    <property type="entry name" value="HTH_AraC"/>
</dbReference>
<evidence type="ECO:0000256" key="3">
    <source>
        <dbReference type="ARBA" id="ARBA00023163"/>
    </source>
</evidence>
<dbReference type="AlphaFoldDB" id="A0A9X1UH35"/>
<dbReference type="PROSITE" id="PS00041">
    <property type="entry name" value="HTH_ARAC_FAMILY_1"/>
    <property type="match status" value="1"/>
</dbReference>
<organism evidence="5 8">
    <name type="scientific">Bradyrhizobium zhengyangense</name>
    <dbReference type="NCBI Taxonomy" id="2911009"/>
    <lineage>
        <taxon>Bacteria</taxon>
        <taxon>Pseudomonadati</taxon>
        <taxon>Pseudomonadota</taxon>
        <taxon>Alphaproteobacteria</taxon>
        <taxon>Hyphomicrobiales</taxon>
        <taxon>Nitrobacteraceae</taxon>
        <taxon>Bradyrhizobium</taxon>
    </lineage>
</organism>
<dbReference type="GO" id="GO:0043565">
    <property type="term" value="F:sequence-specific DNA binding"/>
    <property type="evidence" value="ECO:0007669"/>
    <property type="project" value="InterPro"/>
</dbReference>
<dbReference type="Proteomes" id="UP001139012">
    <property type="component" value="Unassembled WGS sequence"/>
</dbReference>
<evidence type="ECO:0000259" key="4">
    <source>
        <dbReference type="PROSITE" id="PS01124"/>
    </source>
</evidence>
<keyword evidence="2" id="KW-0238">DNA-binding</keyword>
<dbReference type="EMBL" id="JAKLUA010000007">
    <property type="protein sequence ID" value="MCG2669580.1"/>
    <property type="molecule type" value="Genomic_DNA"/>
</dbReference>
<proteinExistence type="predicted"/>
<evidence type="ECO:0000256" key="2">
    <source>
        <dbReference type="ARBA" id="ARBA00023125"/>
    </source>
</evidence>
<evidence type="ECO:0000313" key="8">
    <source>
        <dbReference type="Proteomes" id="UP001139054"/>
    </source>
</evidence>
<dbReference type="GO" id="GO:0003700">
    <property type="term" value="F:DNA-binding transcription factor activity"/>
    <property type="evidence" value="ECO:0007669"/>
    <property type="project" value="InterPro"/>
</dbReference>
<name>A0A9X1UH35_9BRAD</name>
<keyword evidence="1" id="KW-0805">Transcription regulation</keyword>